<dbReference type="eggNOG" id="COG1196">
    <property type="taxonomic scope" value="Bacteria"/>
</dbReference>
<protein>
    <submittedName>
        <fullName evidence="2">Uncharacterized protein</fullName>
    </submittedName>
</protein>
<proteinExistence type="predicted"/>
<keyword evidence="3" id="KW-1185">Reference proteome</keyword>
<accession>A0A069D2Q4</accession>
<name>A0A069D2Q4_WEIOS</name>
<dbReference type="Proteomes" id="UP000030643">
    <property type="component" value="Unassembled WGS sequence"/>
</dbReference>
<reference evidence="3" key="1">
    <citation type="journal article" date="2014" name="Genome Announc.">
        <title>Draft genome sequence of Weissella oryzae SG25T, isolated from fermented rice grains.</title>
        <authorList>
            <person name="Tanizawa Y."/>
            <person name="Fujisawa T."/>
            <person name="Mochizuki T."/>
            <person name="Kaminuma E."/>
            <person name="Suzuki Y."/>
            <person name="Nakamura Y."/>
            <person name="Tohno M."/>
        </authorList>
    </citation>
    <scope>NUCLEOTIDE SEQUENCE [LARGE SCALE GENOMIC DNA]</scope>
    <source>
        <strain evidence="3">DSM 25784 / JCM 18191 / LMG 30913 / SG25</strain>
    </source>
</reference>
<dbReference type="STRING" id="1329250.WOSG25_130480"/>
<evidence type="ECO:0000313" key="2">
    <source>
        <dbReference type="EMBL" id="GAK31696.1"/>
    </source>
</evidence>
<keyword evidence="1" id="KW-0175">Coiled coil</keyword>
<gene>
    <name evidence="2" type="ORF">WOSG25_130480</name>
</gene>
<sequence length="691" mass="77612">MPVRAEYQKAVAVFEEINASYEIIKTISDEKEGAYLQDNADLQALTAAHNRVKIVATQLVRLYDSLITDKTALADRYKELSANYAQTVTDYAQIKVTFTPLKHEYYLAEHKYQELQAAQASAQKITDKVAQEQAEVQGNLSDIKSNLSDTASQVTSFQTEFTNVQTTVNEASKITDLARKDLQANKLNAKALYDRSSEVFTALLAKYQHWMQAYQVYDEQYQTLLDNYANIKYDQLMTNFEQVLAEHQAAELSNQQEDENYQVAKTDYDGQVKYLAQIKPFLTKGSELKAEIDDLQVKTGAQIAEVNHFLTEVTFPINEATNQNYVDEFNVNDIILKKNQQGLQNKPQLAGWNEQYTDLKADLKGLLQELKLALVAYQDNYTSLLAVGGSFAELNQQPEAIVTMDVDQVLLSFEERVTTLTAAYQQREQSFAALVNKYRAFLGAANQLTAVNQVDSQSKDGMQGIIGLINALANYTDSYNQDHLNVRVLADWLELENAQLAQPQSADKLKAMVEEHYGQALTKRLAADLTHYAEGFAQVLLKYNQRVEDLQAELTTFQANTGISIAAINIKPAVMPTLEVIEVEYQTIIQKNLRLLIEQVRDNDSLLNGLKRVKGFARIAEAFSIEASDKLLAFPEQKVLVNKIMNLAPVEFMEFSLPAEPVAPEKTAYKVAMPVTPEQLPIQAKRVAAIA</sequence>
<evidence type="ECO:0000313" key="3">
    <source>
        <dbReference type="Proteomes" id="UP000030643"/>
    </source>
</evidence>
<feature type="coiled-coil region" evidence="1">
    <location>
        <begin position="349"/>
        <end position="380"/>
    </location>
</feature>
<organism evidence="2 3">
    <name type="scientific">Weissella oryzae (strain DSM 25784 / JCM 18191 / LMG 30913 / SG25)</name>
    <dbReference type="NCBI Taxonomy" id="1329250"/>
    <lineage>
        <taxon>Bacteria</taxon>
        <taxon>Bacillati</taxon>
        <taxon>Bacillota</taxon>
        <taxon>Bacilli</taxon>
        <taxon>Lactobacillales</taxon>
        <taxon>Lactobacillaceae</taxon>
        <taxon>Weissella</taxon>
    </lineage>
</organism>
<dbReference type="AlphaFoldDB" id="A0A069D2Q4"/>
<evidence type="ECO:0000256" key="1">
    <source>
        <dbReference type="SAM" id="Coils"/>
    </source>
</evidence>
<dbReference type="EMBL" id="DF820496">
    <property type="protein sequence ID" value="GAK31696.1"/>
    <property type="molecule type" value="Genomic_DNA"/>
</dbReference>